<dbReference type="NCBIfam" id="TIGR00229">
    <property type="entry name" value="sensory_box"/>
    <property type="match status" value="1"/>
</dbReference>
<evidence type="ECO:0000313" key="13">
    <source>
        <dbReference type="Proteomes" id="UP000249115"/>
    </source>
</evidence>
<dbReference type="GO" id="GO:0000155">
    <property type="term" value="F:phosphorelay sensor kinase activity"/>
    <property type="evidence" value="ECO:0007669"/>
    <property type="project" value="InterPro"/>
</dbReference>
<evidence type="ECO:0000313" key="14">
    <source>
        <dbReference type="Proteomes" id="UP000321927"/>
    </source>
</evidence>
<evidence type="ECO:0000256" key="2">
    <source>
        <dbReference type="ARBA" id="ARBA00012438"/>
    </source>
</evidence>
<evidence type="ECO:0000256" key="4">
    <source>
        <dbReference type="ARBA" id="ARBA00023012"/>
    </source>
</evidence>
<keyword evidence="3 8" id="KW-0597">Phosphoprotein</keyword>
<evidence type="ECO:0000256" key="1">
    <source>
        <dbReference type="ARBA" id="ARBA00000085"/>
    </source>
</evidence>
<feature type="domain" description="Response regulatory" evidence="9">
    <location>
        <begin position="9"/>
        <end position="127"/>
    </location>
</feature>
<reference evidence="11 13" key="1">
    <citation type="submission" date="2018-06" db="EMBL/GenBank/DDBJ databases">
        <title>Genomic Encyclopedia of Archaeal and Bacterial Type Strains, Phase II (KMG-II): from individual species to whole genera.</title>
        <authorList>
            <person name="Goeker M."/>
        </authorList>
    </citation>
    <scope>NUCLEOTIDE SEQUENCE [LARGE SCALE GENOMIC DNA]</scope>
    <source>
        <strain evidence="11 13">DSM 22686</strain>
    </source>
</reference>
<keyword evidence="7" id="KW-0804">Transcription</keyword>
<sequence length="338" mass="38705">MAKDVEHYHVLVVEDNLGDFVILEEYLSESLLNLKIKHAESFKAAARYLEDAASQFDIVFLDLSLPDKSGEELVLQIIKRAIGIPVVVLTGFSNLEFGSRSLALGASDYLLKDDLSAAILYKSLLYNIQRVKFISELKESRSKYSDLFQLNPSPIIVYDLETLRVVDVNQATILKYGYDEEEFLSMNLFDFRPKEEYDILRRAIEGFWGDDKSDFQRITKHIKKTGEIIDVEVNPAKIRINNKDAGLVLINDITENIKYTRKIEEQNEAFKEIAWIQSHVVRAPLARLLGLVNLLEISEEGSSKENSELLQFIKESALELDKIVRDINEKSEIIISRE</sequence>
<dbReference type="InterPro" id="IPR001789">
    <property type="entry name" value="Sig_transdc_resp-reg_receiver"/>
</dbReference>
<evidence type="ECO:0000259" key="10">
    <source>
        <dbReference type="PROSITE" id="PS50112"/>
    </source>
</evidence>
<dbReference type="Pfam" id="PF00072">
    <property type="entry name" value="Response_reg"/>
    <property type="match status" value="1"/>
</dbReference>
<evidence type="ECO:0000256" key="7">
    <source>
        <dbReference type="ARBA" id="ARBA00023163"/>
    </source>
</evidence>
<dbReference type="EMBL" id="VORV01000006">
    <property type="protein sequence ID" value="TXD77885.1"/>
    <property type="molecule type" value="Genomic_DNA"/>
</dbReference>
<dbReference type="SMART" id="SM00448">
    <property type="entry name" value="REC"/>
    <property type="match status" value="1"/>
</dbReference>
<evidence type="ECO:0000256" key="8">
    <source>
        <dbReference type="PROSITE-ProRule" id="PRU00169"/>
    </source>
</evidence>
<dbReference type="Proteomes" id="UP000321927">
    <property type="component" value="Unassembled WGS sequence"/>
</dbReference>
<dbReference type="OrthoDB" id="9124519at2"/>
<keyword evidence="5" id="KW-0805">Transcription regulation</keyword>
<dbReference type="Pfam" id="PF13426">
    <property type="entry name" value="PAS_9"/>
    <property type="match status" value="1"/>
</dbReference>
<dbReference type="PANTHER" id="PTHR48111">
    <property type="entry name" value="REGULATOR OF RPOS"/>
    <property type="match status" value="1"/>
</dbReference>
<keyword evidence="14" id="KW-1185">Reference proteome</keyword>
<evidence type="ECO:0000256" key="5">
    <source>
        <dbReference type="ARBA" id="ARBA00023015"/>
    </source>
</evidence>
<dbReference type="InterPro" id="IPR036097">
    <property type="entry name" value="HisK_dim/P_sf"/>
</dbReference>
<dbReference type="Gene3D" id="3.30.450.20">
    <property type="entry name" value="PAS domain"/>
    <property type="match status" value="1"/>
</dbReference>
<dbReference type="RefSeq" id="WP_086500729.1">
    <property type="nucleotide sequence ID" value="NZ_MSSV01000005.1"/>
</dbReference>
<proteinExistence type="predicted"/>
<dbReference type="EC" id="2.7.13.3" evidence="2"/>
<dbReference type="SUPFAM" id="SSF55785">
    <property type="entry name" value="PYP-like sensor domain (PAS domain)"/>
    <property type="match status" value="1"/>
</dbReference>
<dbReference type="GO" id="GO:0005829">
    <property type="term" value="C:cytosol"/>
    <property type="evidence" value="ECO:0007669"/>
    <property type="project" value="TreeGrafter"/>
</dbReference>
<evidence type="ECO:0000256" key="6">
    <source>
        <dbReference type="ARBA" id="ARBA00023125"/>
    </source>
</evidence>
<comment type="catalytic activity">
    <reaction evidence="1">
        <text>ATP + protein L-histidine = ADP + protein N-phospho-L-histidine.</text>
        <dbReference type="EC" id="2.7.13.3"/>
    </reaction>
</comment>
<name>A0A2W7RCS7_9BACT</name>
<feature type="domain" description="PAS" evidence="10">
    <location>
        <begin position="140"/>
        <end position="205"/>
    </location>
</feature>
<dbReference type="CDD" id="cd00156">
    <property type="entry name" value="REC"/>
    <property type="match status" value="1"/>
</dbReference>
<dbReference type="SUPFAM" id="SSF52172">
    <property type="entry name" value="CheY-like"/>
    <property type="match status" value="1"/>
</dbReference>
<dbReference type="CDD" id="cd00130">
    <property type="entry name" value="PAS"/>
    <property type="match status" value="1"/>
</dbReference>
<organism evidence="11 13">
    <name type="scientific">Algoriphagus ratkowskyi</name>
    <dbReference type="NCBI Taxonomy" id="57028"/>
    <lineage>
        <taxon>Bacteria</taxon>
        <taxon>Pseudomonadati</taxon>
        <taxon>Bacteroidota</taxon>
        <taxon>Cytophagia</taxon>
        <taxon>Cytophagales</taxon>
        <taxon>Cyclobacteriaceae</taxon>
        <taxon>Algoriphagus</taxon>
    </lineage>
</organism>
<evidence type="ECO:0000256" key="3">
    <source>
        <dbReference type="ARBA" id="ARBA00022553"/>
    </source>
</evidence>
<evidence type="ECO:0000313" key="11">
    <source>
        <dbReference type="EMBL" id="PZX58234.1"/>
    </source>
</evidence>
<reference evidence="12 14" key="2">
    <citation type="submission" date="2019-08" db="EMBL/GenBank/DDBJ databases">
        <title>Genome of Algoriphagus ratkowskyi IC026.</title>
        <authorList>
            <person name="Bowman J.P."/>
        </authorList>
    </citation>
    <scope>NUCLEOTIDE SEQUENCE [LARGE SCALE GENOMIC DNA]</scope>
    <source>
        <strain evidence="12 14">IC026</strain>
    </source>
</reference>
<dbReference type="Proteomes" id="UP000249115">
    <property type="component" value="Unassembled WGS sequence"/>
</dbReference>
<dbReference type="Gene3D" id="1.10.287.130">
    <property type="match status" value="1"/>
</dbReference>
<keyword evidence="4" id="KW-0902">Two-component regulatory system</keyword>
<protein>
    <recommendedName>
        <fullName evidence="2">histidine kinase</fullName>
        <ecNumber evidence="2">2.7.13.3</ecNumber>
    </recommendedName>
</protein>
<dbReference type="GO" id="GO:0000976">
    <property type="term" value="F:transcription cis-regulatory region binding"/>
    <property type="evidence" value="ECO:0007669"/>
    <property type="project" value="TreeGrafter"/>
</dbReference>
<dbReference type="InterPro" id="IPR039420">
    <property type="entry name" value="WalR-like"/>
</dbReference>
<accession>A0A2W7RCS7</accession>
<feature type="modified residue" description="4-aspartylphosphate" evidence="8">
    <location>
        <position position="62"/>
    </location>
</feature>
<dbReference type="PROSITE" id="PS50112">
    <property type="entry name" value="PAS"/>
    <property type="match status" value="1"/>
</dbReference>
<gene>
    <name evidence="12" type="ORF">ESW18_11010</name>
    <name evidence="11" type="ORF">LV84_01438</name>
</gene>
<dbReference type="PANTHER" id="PTHR48111:SF1">
    <property type="entry name" value="TWO-COMPONENT RESPONSE REGULATOR ORR33"/>
    <property type="match status" value="1"/>
</dbReference>
<dbReference type="InterPro" id="IPR003661">
    <property type="entry name" value="HisK_dim/P_dom"/>
</dbReference>
<dbReference type="GO" id="GO:0000156">
    <property type="term" value="F:phosphorelay response regulator activity"/>
    <property type="evidence" value="ECO:0007669"/>
    <property type="project" value="TreeGrafter"/>
</dbReference>
<evidence type="ECO:0000313" key="12">
    <source>
        <dbReference type="EMBL" id="TXD77885.1"/>
    </source>
</evidence>
<keyword evidence="6" id="KW-0238">DNA-binding</keyword>
<dbReference type="InterPro" id="IPR011006">
    <property type="entry name" value="CheY-like_superfamily"/>
</dbReference>
<dbReference type="AlphaFoldDB" id="A0A2W7RCS7"/>
<dbReference type="GO" id="GO:0006355">
    <property type="term" value="P:regulation of DNA-templated transcription"/>
    <property type="evidence" value="ECO:0007669"/>
    <property type="project" value="TreeGrafter"/>
</dbReference>
<dbReference type="Gene3D" id="3.40.50.2300">
    <property type="match status" value="1"/>
</dbReference>
<comment type="caution">
    <text evidence="11">The sequence shown here is derived from an EMBL/GenBank/DDBJ whole genome shotgun (WGS) entry which is preliminary data.</text>
</comment>
<dbReference type="SUPFAM" id="SSF47384">
    <property type="entry name" value="Homodimeric domain of signal transducing histidine kinase"/>
    <property type="match status" value="1"/>
</dbReference>
<dbReference type="GO" id="GO:0032993">
    <property type="term" value="C:protein-DNA complex"/>
    <property type="evidence" value="ECO:0007669"/>
    <property type="project" value="TreeGrafter"/>
</dbReference>
<dbReference type="PROSITE" id="PS50110">
    <property type="entry name" value="RESPONSE_REGULATORY"/>
    <property type="match status" value="1"/>
</dbReference>
<evidence type="ECO:0000259" key="9">
    <source>
        <dbReference type="PROSITE" id="PS50110"/>
    </source>
</evidence>
<dbReference type="InterPro" id="IPR000014">
    <property type="entry name" value="PAS"/>
</dbReference>
<dbReference type="EMBL" id="QKZU01000005">
    <property type="protein sequence ID" value="PZX58234.1"/>
    <property type="molecule type" value="Genomic_DNA"/>
</dbReference>
<dbReference type="CDD" id="cd00082">
    <property type="entry name" value="HisKA"/>
    <property type="match status" value="1"/>
</dbReference>
<dbReference type="InterPro" id="IPR035965">
    <property type="entry name" value="PAS-like_dom_sf"/>
</dbReference>